<dbReference type="Proteomes" id="UP000294535">
    <property type="component" value="Unassembled WGS sequence"/>
</dbReference>
<dbReference type="PANTHER" id="PTHR34477:SF5">
    <property type="entry name" value="BSL5627 PROTEIN"/>
    <property type="match status" value="1"/>
</dbReference>
<proteinExistence type="inferred from homology"/>
<dbReference type="AlphaFoldDB" id="A0A4V3D2L7"/>
<gene>
    <name evidence="3" type="ORF">DFQ04_1178</name>
</gene>
<comment type="similarity">
    <text evidence="1">Belongs to the UPF0213 family.</text>
</comment>
<dbReference type="InterPro" id="IPR050190">
    <property type="entry name" value="UPF0213_domain"/>
</dbReference>
<evidence type="ECO:0000256" key="1">
    <source>
        <dbReference type="ARBA" id="ARBA00007435"/>
    </source>
</evidence>
<evidence type="ECO:0000259" key="2">
    <source>
        <dbReference type="PROSITE" id="PS50164"/>
    </source>
</evidence>
<keyword evidence="3" id="KW-0255">Endonuclease</keyword>
<evidence type="ECO:0000313" key="4">
    <source>
        <dbReference type="Proteomes" id="UP000294535"/>
    </source>
</evidence>
<name>A0A4V3D2L7_9BACT</name>
<accession>A0A4V3D2L7</accession>
<keyword evidence="3" id="KW-0378">Hydrolase</keyword>
<dbReference type="InterPro" id="IPR000305">
    <property type="entry name" value="GIY-YIG_endonuc"/>
</dbReference>
<dbReference type="SUPFAM" id="SSF82771">
    <property type="entry name" value="GIY-YIG endonuclease"/>
    <property type="match status" value="1"/>
</dbReference>
<dbReference type="InterPro" id="IPR035901">
    <property type="entry name" value="GIY-YIG_endonuc_sf"/>
</dbReference>
<keyword evidence="4" id="KW-1185">Reference proteome</keyword>
<evidence type="ECO:0000313" key="3">
    <source>
        <dbReference type="EMBL" id="TDQ19357.1"/>
    </source>
</evidence>
<keyword evidence="3" id="KW-0540">Nuclease</keyword>
<dbReference type="CDD" id="cd10448">
    <property type="entry name" value="GIY-YIG_unchar_3"/>
    <property type="match status" value="1"/>
</dbReference>
<reference evidence="3 4" key="1">
    <citation type="submission" date="2019-03" db="EMBL/GenBank/DDBJ databases">
        <title>Genomic Encyclopedia of Type Strains, Phase III (KMG-III): the genomes of soil and plant-associated and newly described type strains.</title>
        <authorList>
            <person name="Whitman W."/>
        </authorList>
    </citation>
    <scope>NUCLEOTIDE SEQUENCE [LARGE SCALE GENOMIC DNA]</scope>
    <source>
        <strain evidence="3 4">CECT 8446</strain>
    </source>
</reference>
<dbReference type="OrthoDB" id="1495241at2"/>
<organism evidence="3 4">
    <name type="scientific">Algoriphagus boseongensis</name>
    <dbReference type="NCBI Taxonomy" id="1442587"/>
    <lineage>
        <taxon>Bacteria</taxon>
        <taxon>Pseudomonadati</taxon>
        <taxon>Bacteroidota</taxon>
        <taxon>Cytophagia</taxon>
        <taxon>Cytophagales</taxon>
        <taxon>Cyclobacteriaceae</taxon>
        <taxon>Algoriphagus</taxon>
    </lineage>
</organism>
<dbReference type="Gene3D" id="3.40.1440.10">
    <property type="entry name" value="GIY-YIG endonuclease"/>
    <property type="match status" value="1"/>
</dbReference>
<dbReference type="PANTHER" id="PTHR34477">
    <property type="entry name" value="UPF0213 PROTEIN YHBQ"/>
    <property type="match status" value="1"/>
</dbReference>
<feature type="domain" description="GIY-YIG" evidence="2">
    <location>
        <begin position="3"/>
        <end position="80"/>
    </location>
</feature>
<dbReference type="EMBL" id="SNYF01000005">
    <property type="protein sequence ID" value="TDQ19357.1"/>
    <property type="molecule type" value="Genomic_DNA"/>
</dbReference>
<dbReference type="RefSeq" id="WP_133553588.1">
    <property type="nucleotide sequence ID" value="NZ_SNYF01000005.1"/>
</dbReference>
<protein>
    <submittedName>
        <fullName evidence="3">Putative endonuclease</fullName>
    </submittedName>
</protein>
<dbReference type="SMART" id="SM00465">
    <property type="entry name" value="GIYc"/>
    <property type="match status" value="1"/>
</dbReference>
<dbReference type="PROSITE" id="PS50164">
    <property type="entry name" value="GIY_YIG"/>
    <property type="match status" value="1"/>
</dbReference>
<sequence>MEKGGAIYIMTNFKNTVLYTGVTNDLIRRVFEHKNGLNPNSFSFKYKLTKLVFFESFHSIEEAIAREKQIKGGSRSKKEKLINSINPEWKDLWEEIQSF</sequence>
<comment type="caution">
    <text evidence="3">The sequence shown here is derived from an EMBL/GenBank/DDBJ whole genome shotgun (WGS) entry which is preliminary data.</text>
</comment>
<dbReference type="Pfam" id="PF01541">
    <property type="entry name" value="GIY-YIG"/>
    <property type="match status" value="1"/>
</dbReference>
<dbReference type="GO" id="GO:0004519">
    <property type="term" value="F:endonuclease activity"/>
    <property type="evidence" value="ECO:0007669"/>
    <property type="project" value="UniProtKB-KW"/>
</dbReference>